<evidence type="ECO:0000256" key="2">
    <source>
        <dbReference type="ARBA" id="ARBA00004370"/>
    </source>
</evidence>
<dbReference type="SMART" id="SM00388">
    <property type="entry name" value="HisKA"/>
    <property type="match status" value="1"/>
</dbReference>
<dbReference type="Pfam" id="PF00512">
    <property type="entry name" value="HisKA"/>
    <property type="match status" value="1"/>
</dbReference>
<evidence type="ECO:0000256" key="6">
    <source>
        <dbReference type="ARBA" id="ARBA00022777"/>
    </source>
</evidence>
<dbReference type="Pfam" id="PF00672">
    <property type="entry name" value="HAMP"/>
    <property type="match status" value="1"/>
</dbReference>
<keyword evidence="4" id="KW-0597">Phosphoprotein</keyword>
<dbReference type="PROSITE" id="PS50885">
    <property type="entry name" value="HAMP"/>
    <property type="match status" value="1"/>
</dbReference>
<feature type="domain" description="HAMP" evidence="11">
    <location>
        <begin position="213"/>
        <end position="260"/>
    </location>
</feature>
<dbReference type="Proteomes" id="UP000607645">
    <property type="component" value="Unassembled WGS sequence"/>
</dbReference>
<proteinExistence type="predicted"/>
<dbReference type="PANTHER" id="PTHR45453:SF1">
    <property type="entry name" value="PHOSPHATE REGULON SENSOR PROTEIN PHOR"/>
    <property type="match status" value="1"/>
</dbReference>
<sequence length="500" mass="55653">MNQKTDKRPPGRIKSSIVLRLNTRLFFRLLGIYLGMDILLTLLFTGGMFIWSEQRCTEIDQLVQERGVPTAEATRWMEAGDYIVSAGTGPHEGWQLPEWMPAPDETGDGTRYFNPGDTSLFFGLLRFRHGGTTSYTVEMPNDGQPYAITLDLSSPVTFFVFVTRILLVVQLISLVSNLFKNAGTIKKTLRPIQELAAAAARLNTVSGMSPEELQMLAGKLNEINATHLDTRISVPGTQRELKTLATAINSMLDRINEAYRSQMRFVSDASHELRTPIAVIQGYANMLNRWGKDDPATRQEAIDAITAEAASMKELVEQLLFLARGDNESMHVEFEDLDLTAVAAEVLRETEMIDQTHQFSAQWEDHVMIHADMGLVKQAMRILVDNSIKYTPAGGNIRLAVSSEGGNARLTVQDEGQGIDAESLPHIFDRFYRTDQSRARQTGGTGLGLAIAKWIVDRHDGWFEVTSREGIGTRITVVIPLAAVNQSEKPKEAEEEKKLA</sequence>
<feature type="transmembrane region" description="Helical" evidence="9">
    <location>
        <begin position="25"/>
        <end position="51"/>
    </location>
</feature>
<dbReference type="SUPFAM" id="SSF55874">
    <property type="entry name" value="ATPase domain of HSP90 chaperone/DNA topoisomerase II/histidine kinase"/>
    <property type="match status" value="1"/>
</dbReference>
<dbReference type="EMBL" id="JACOPQ010000007">
    <property type="protein sequence ID" value="MBC5737407.1"/>
    <property type="molecule type" value="Genomic_DNA"/>
</dbReference>
<gene>
    <name evidence="12" type="ORF">H8S62_10365</name>
</gene>
<dbReference type="Pfam" id="PF02518">
    <property type="entry name" value="HATPase_c"/>
    <property type="match status" value="1"/>
</dbReference>
<keyword evidence="8 9" id="KW-0472">Membrane</keyword>
<evidence type="ECO:0000256" key="8">
    <source>
        <dbReference type="ARBA" id="ARBA00023136"/>
    </source>
</evidence>
<evidence type="ECO:0000256" key="5">
    <source>
        <dbReference type="ARBA" id="ARBA00022679"/>
    </source>
</evidence>
<dbReference type="InterPro" id="IPR036097">
    <property type="entry name" value="HisK_dim/P_sf"/>
</dbReference>
<comment type="caution">
    <text evidence="12">The sequence shown here is derived from an EMBL/GenBank/DDBJ whole genome shotgun (WGS) entry which is preliminary data.</text>
</comment>
<dbReference type="PANTHER" id="PTHR45453">
    <property type="entry name" value="PHOSPHATE REGULON SENSOR PROTEIN PHOR"/>
    <property type="match status" value="1"/>
</dbReference>
<evidence type="ECO:0000256" key="4">
    <source>
        <dbReference type="ARBA" id="ARBA00022553"/>
    </source>
</evidence>
<dbReference type="InterPro" id="IPR003661">
    <property type="entry name" value="HisK_dim/P_dom"/>
</dbReference>
<keyword evidence="9" id="KW-0812">Transmembrane</keyword>
<evidence type="ECO:0000259" key="11">
    <source>
        <dbReference type="PROSITE" id="PS50885"/>
    </source>
</evidence>
<dbReference type="GO" id="GO:0005886">
    <property type="term" value="C:plasma membrane"/>
    <property type="evidence" value="ECO:0007669"/>
    <property type="project" value="TreeGrafter"/>
</dbReference>
<dbReference type="RefSeq" id="WP_186919218.1">
    <property type="nucleotide sequence ID" value="NZ_JACOPQ010000007.1"/>
</dbReference>
<feature type="domain" description="Histidine kinase" evidence="10">
    <location>
        <begin position="268"/>
        <end position="483"/>
    </location>
</feature>
<dbReference type="InterPro" id="IPR004358">
    <property type="entry name" value="Sig_transdc_His_kin-like_C"/>
</dbReference>
<evidence type="ECO:0000313" key="13">
    <source>
        <dbReference type="Proteomes" id="UP000607645"/>
    </source>
</evidence>
<dbReference type="FunFam" id="3.30.565.10:FF:000006">
    <property type="entry name" value="Sensor histidine kinase WalK"/>
    <property type="match status" value="1"/>
</dbReference>
<comment type="subcellular location">
    <subcellularLocation>
        <location evidence="2">Membrane</location>
    </subcellularLocation>
</comment>
<evidence type="ECO:0000256" key="3">
    <source>
        <dbReference type="ARBA" id="ARBA00012438"/>
    </source>
</evidence>
<evidence type="ECO:0000256" key="9">
    <source>
        <dbReference type="SAM" id="Phobius"/>
    </source>
</evidence>
<accession>A0A8J6J7C8</accession>
<protein>
    <recommendedName>
        <fullName evidence="3">histidine kinase</fullName>
        <ecNumber evidence="3">2.7.13.3</ecNumber>
    </recommendedName>
</protein>
<dbReference type="Gene3D" id="3.30.565.10">
    <property type="entry name" value="Histidine kinase-like ATPase, C-terminal domain"/>
    <property type="match status" value="1"/>
</dbReference>
<dbReference type="PRINTS" id="PR00344">
    <property type="entry name" value="BCTRLSENSOR"/>
</dbReference>
<name>A0A8J6J7C8_9FIRM</name>
<dbReference type="InterPro" id="IPR003660">
    <property type="entry name" value="HAMP_dom"/>
</dbReference>
<evidence type="ECO:0000259" key="10">
    <source>
        <dbReference type="PROSITE" id="PS50109"/>
    </source>
</evidence>
<dbReference type="InterPro" id="IPR005467">
    <property type="entry name" value="His_kinase_dom"/>
</dbReference>
<keyword evidence="7" id="KW-0902">Two-component regulatory system</keyword>
<dbReference type="Gene3D" id="1.10.287.130">
    <property type="match status" value="1"/>
</dbReference>
<keyword evidence="13" id="KW-1185">Reference proteome</keyword>
<keyword evidence="5" id="KW-0808">Transferase</keyword>
<dbReference type="PROSITE" id="PS50109">
    <property type="entry name" value="HIS_KIN"/>
    <property type="match status" value="1"/>
</dbReference>
<dbReference type="SMART" id="SM00387">
    <property type="entry name" value="HATPase_c"/>
    <property type="match status" value="1"/>
</dbReference>
<keyword evidence="6" id="KW-0418">Kinase</keyword>
<dbReference type="EC" id="2.7.13.3" evidence="3"/>
<evidence type="ECO:0000256" key="7">
    <source>
        <dbReference type="ARBA" id="ARBA00023012"/>
    </source>
</evidence>
<dbReference type="InterPro" id="IPR050351">
    <property type="entry name" value="BphY/WalK/GraS-like"/>
</dbReference>
<dbReference type="InterPro" id="IPR003594">
    <property type="entry name" value="HATPase_dom"/>
</dbReference>
<dbReference type="GO" id="GO:0004721">
    <property type="term" value="F:phosphoprotein phosphatase activity"/>
    <property type="evidence" value="ECO:0007669"/>
    <property type="project" value="TreeGrafter"/>
</dbReference>
<dbReference type="CDD" id="cd00082">
    <property type="entry name" value="HisKA"/>
    <property type="match status" value="1"/>
</dbReference>
<dbReference type="CDD" id="cd06225">
    <property type="entry name" value="HAMP"/>
    <property type="match status" value="1"/>
</dbReference>
<organism evidence="12 13">
    <name type="scientific">Lawsonibacter faecis</name>
    <dbReference type="NCBI Taxonomy" id="2763052"/>
    <lineage>
        <taxon>Bacteria</taxon>
        <taxon>Bacillati</taxon>
        <taxon>Bacillota</taxon>
        <taxon>Clostridia</taxon>
        <taxon>Eubacteriales</taxon>
        <taxon>Oscillospiraceae</taxon>
        <taxon>Lawsonibacter</taxon>
    </lineage>
</organism>
<keyword evidence="9" id="KW-1133">Transmembrane helix</keyword>
<dbReference type="InterPro" id="IPR036890">
    <property type="entry name" value="HATPase_C_sf"/>
</dbReference>
<evidence type="ECO:0000256" key="1">
    <source>
        <dbReference type="ARBA" id="ARBA00000085"/>
    </source>
</evidence>
<dbReference type="GO" id="GO:0000155">
    <property type="term" value="F:phosphorelay sensor kinase activity"/>
    <property type="evidence" value="ECO:0007669"/>
    <property type="project" value="InterPro"/>
</dbReference>
<comment type="catalytic activity">
    <reaction evidence="1">
        <text>ATP + protein L-histidine = ADP + protein N-phospho-L-histidine.</text>
        <dbReference type="EC" id="2.7.13.3"/>
    </reaction>
</comment>
<evidence type="ECO:0000313" key="12">
    <source>
        <dbReference type="EMBL" id="MBC5737407.1"/>
    </source>
</evidence>
<dbReference type="GO" id="GO:0016036">
    <property type="term" value="P:cellular response to phosphate starvation"/>
    <property type="evidence" value="ECO:0007669"/>
    <property type="project" value="TreeGrafter"/>
</dbReference>
<dbReference type="SMART" id="SM00304">
    <property type="entry name" value="HAMP"/>
    <property type="match status" value="1"/>
</dbReference>
<dbReference type="FunFam" id="1.10.287.130:FF:000001">
    <property type="entry name" value="Two-component sensor histidine kinase"/>
    <property type="match status" value="1"/>
</dbReference>
<reference evidence="12" key="1">
    <citation type="submission" date="2020-08" db="EMBL/GenBank/DDBJ databases">
        <title>Genome public.</title>
        <authorList>
            <person name="Liu C."/>
            <person name="Sun Q."/>
        </authorList>
    </citation>
    <scope>NUCLEOTIDE SEQUENCE</scope>
    <source>
        <strain evidence="12">NSJ-52</strain>
    </source>
</reference>
<dbReference type="SUPFAM" id="SSF47384">
    <property type="entry name" value="Homodimeric domain of signal transducing histidine kinase"/>
    <property type="match status" value="1"/>
</dbReference>
<dbReference type="CDD" id="cd00075">
    <property type="entry name" value="HATPase"/>
    <property type="match status" value="1"/>
</dbReference>
<dbReference type="AlphaFoldDB" id="A0A8J6J7C8"/>